<keyword evidence="3" id="KW-0732">Signal</keyword>
<keyword evidence="5" id="KW-1185">Reference proteome</keyword>
<protein>
    <submittedName>
        <fullName evidence="4">Uncharacterized protein</fullName>
    </submittedName>
</protein>
<comment type="caution">
    <text evidence="4">The sequence shown here is derived from an EMBL/GenBank/DDBJ whole genome shotgun (WGS) entry which is preliminary data.</text>
</comment>
<dbReference type="Gene3D" id="1.10.287.1490">
    <property type="match status" value="1"/>
</dbReference>
<keyword evidence="1" id="KW-0175">Coiled coil</keyword>
<feature type="chain" id="PRO_5046963868" evidence="3">
    <location>
        <begin position="22"/>
        <end position="475"/>
    </location>
</feature>
<feature type="signal peptide" evidence="3">
    <location>
        <begin position="1"/>
        <end position="21"/>
    </location>
</feature>
<evidence type="ECO:0000256" key="3">
    <source>
        <dbReference type="SAM" id="SignalP"/>
    </source>
</evidence>
<evidence type="ECO:0000256" key="1">
    <source>
        <dbReference type="SAM" id="Coils"/>
    </source>
</evidence>
<dbReference type="EMBL" id="CAUYUJ010019704">
    <property type="protein sequence ID" value="CAK0893059.1"/>
    <property type="molecule type" value="Genomic_DNA"/>
</dbReference>
<feature type="coiled-coil region" evidence="1">
    <location>
        <begin position="140"/>
        <end position="278"/>
    </location>
</feature>
<feature type="region of interest" description="Disordered" evidence="2">
    <location>
        <begin position="351"/>
        <end position="408"/>
    </location>
</feature>
<dbReference type="Proteomes" id="UP001189429">
    <property type="component" value="Unassembled WGS sequence"/>
</dbReference>
<sequence>MASVSIAVVAAGAALGAGSIAQCSHVARQSREVEVDVNAVAKTLGVLRCRVSGGLLKADRHVTLLGDVLVVSRRPGSADTIISLQGAEVEVADAGTAVRVVSHGGTTLATFWPGTAEETSAWAAELRKSSLPAQAVPKFLSIIRQQREQIRAEVAEWEDEIKKVQSNPSHEQAEVFALEGKVADCEGQSLQLQRELEKYREMPKLVSLNRRQIAELESSIQQKERQVMDLQAQHSGMQETTKMLSLSRREIASLEARAATKESTVAQLQSELQKLQEVPKMLSLSRRTAASLEAECAQKDSQIAEMRAGLESTLSSEVPKAISDKRRAVSSREQQLSEKDAKIRALEQKLKGFSGPPTSSASTRSRWRSWSSAAGTRRSSWRPSGCSSSFPRPPWARERSRDTSVATPRASVLWQRRPWCTVPQTPRPTARKEKHSLGAGGLRTAVLYRCTVAVWGPRPVFMAFFGRLAQCRSFW</sequence>
<evidence type="ECO:0000313" key="5">
    <source>
        <dbReference type="Proteomes" id="UP001189429"/>
    </source>
</evidence>
<accession>A0ABN9X4P3</accession>
<organism evidence="4 5">
    <name type="scientific">Prorocentrum cordatum</name>
    <dbReference type="NCBI Taxonomy" id="2364126"/>
    <lineage>
        <taxon>Eukaryota</taxon>
        <taxon>Sar</taxon>
        <taxon>Alveolata</taxon>
        <taxon>Dinophyceae</taxon>
        <taxon>Prorocentrales</taxon>
        <taxon>Prorocentraceae</taxon>
        <taxon>Prorocentrum</taxon>
    </lineage>
</organism>
<evidence type="ECO:0000313" key="4">
    <source>
        <dbReference type="EMBL" id="CAK0893059.1"/>
    </source>
</evidence>
<proteinExistence type="predicted"/>
<gene>
    <name evidence="4" type="ORF">PCOR1329_LOCUS72530</name>
</gene>
<evidence type="ECO:0000256" key="2">
    <source>
        <dbReference type="SAM" id="MobiDB-lite"/>
    </source>
</evidence>
<name>A0ABN9X4P3_9DINO</name>
<feature type="compositionally biased region" description="Low complexity" evidence="2">
    <location>
        <begin position="354"/>
        <end position="389"/>
    </location>
</feature>
<reference evidence="4" key="1">
    <citation type="submission" date="2023-10" db="EMBL/GenBank/DDBJ databases">
        <authorList>
            <person name="Chen Y."/>
            <person name="Shah S."/>
            <person name="Dougan E. K."/>
            <person name="Thang M."/>
            <person name="Chan C."/>
        </authorList>
    </citation>
    <scope>NUCLEOTIDE SEQUENCE [LARGE SCALE GENOMIC DNA]</scope>
</reference>